<feature type="region of interest" description="Disordered" evidence="1">
    <location>
        <begin position="74"/>
        <end position="149"/>
    </location>
</feature>
<feature type="compositionally biased region" description="Polar residues" evidence="1">
    <location>
        <begin position="37"/>
        <end position="53"/>
    </location>
</feature>
<dbReference type="EnsemblFungi" id="PTTG_06649-t43_1">
    <property type="protein sequence ID" value="PTTG_06649-t43_1-p1"/>
    <property type="gene ID" value="PTTG_06649"/>
</dbReference>
<feature type="compositionally biased region" description="Pro residues" evidence="1">
    <location>
        <begin position="80"/>
        <end position="107"/>
    </location>
</feature>
<sequence length="487" mass="53873">MSTRRTTSSDQLLPPSDREEILRRARAEQRRLQQAASTALPNSPLETAETKSAASHAISALVVGSAPASLPSGLQLVPTLDPPHPNTQAPMIPPVPVDPNPQAPADPPTSGTPGDPNAGAETKPSNIDHPADPRTNLSTEPPPPSSNLLTRDYMKLLMSSQHASITQAHADRVEYAARLPQAEETAAVRTAQLEEVFANLLKSSMISGRTADVPRDRVDLRRFNTANAPKYVGPYMEVEPFLLWINAVEIFFTSKDVTNDRDKVLIIGRLISETNLLSFFQAEAQKMSGRSWPEVRADLFDAALPLRWLTDLQRDICFLKMSDSESFNQYTTRARTLQRMINFDSPSLTDFQLAEGMTFGLPQELENKVKKLDILKLEGFKFKEFIRRVGNCYDAMPKKTPRSRFGTPGSTAQQGLALSSMPCEEYIWRIHSYLDSVGKCHHCKQHCGHAAGTCPGPVYRGPVDVPPTFIVPPKPADYVAHRAWNKS</sequence>
<evidence type="ECO:0000256" key="1">
    <source>
        <dbReference type="SAM" id="MobiDB-lite"/>
    </source>
</evidence>
<dbReference type="OrthoDB" id="10567412at2759"/>
<gene>
    <name evidence="2" type="ORF">PTTG_06649</name>
</gene>
<reference evidence="3" key="4">
    <citation type="submission" date="2025-05" db="UniProtKB">
        <authorList>
            <consortium name="EnsemblFungi"/>
        </authorList>
    </citation>
    <scope>IDENTIFICATION</scope>
    <source>
        <strain evidence="3">isolate 1-1 / race 1 (BBBD)</strain>
    </source>
</reference>
<evidence type="ECO:0000313" key="2">
    <source>
        <dbReference type="EMBL" id="OAV99457.1"/>
    </source>
</evidence>
<accession>A0A180H367</accession>
<reference evidence="2" key="2">
    <citation type="submission" date="2016-05" db="EMBL/GenBank/DDBJ databases">
        <title>Comparative analysis highlights variable genome content of wheat rusts and divergence of the mating loci.</title>
        <authorList>
            <person name="Cuomo C.A."/>
            <person name="Bakkeren G."/>
            <person name="Szabo L."/>
            <person name="Khalil H."/>
            <person name="Joly D."/>
            <person name="Goldberg J."/>
            <person name="Young S."/>
            <person name="Zeng Q."/>
            <person name="Fellers J."/>
        </authorList>
    </citation>
    <scope>NUCLEOTIDE SEQUENCE [LARGE SCALE GENOMIC DNA]</scope>
    <source>
        <strain evidence="2">1-1 BBBD Race 1</strain>
    </source>
</reference>
<keyword evidence="4" id="KW-1185">Reference proteome</keyword>
<dbReference type="EMBL" id="ADAS02000003">
    <property type="protein sequence ID" value="OAV99457.1"/>
    <property type="molecule type" value="Genomic_DNA"/>
</dbReference>
<organism evidence="2">
    <name type="scientific">Puccinia triticina (isolate 1-1 / race 1 (BBBD))</name>
    <name type="common">Brown leaf rust fungus</name>
    <dbReference type="NCBI Taxonomy" id="630390"/>
    <lineage>
        <taxon>Eukaryota</taxon>
        <taxon>Fungi</taxon>
        <taxon>Dikarya</taxon>
        <taxon>Basidiomycota</taxon>
        <taxon>Pucciniomycotina</taxon>
        <taxon>Pucciniomycetes</taxon>
        <taxon>Pucciniales</taxon>
        <taxon>Pucciniaceae</taxon>
        <taxon>Puccinia</taxon>
    </lineage>
</organism>
<dbReference type="AlphaFoldDB" id="A0A180H367"/>
<name>A0A180H367_PUCT1</name>
<proteinExistence type="predicted"/>
<evidence type="ECO:0000313" key="4">
    <source>
        <dbReference type="Proteomes" id="UP000005240"/>
    </source>
</evidence>
<protein>
    <recommendedName>
        <fullName evidence="5">Retrotransposon gag domain-containing protein</fullName>
    </recommendedName>
</protein>
<reference evidence="3 4" key="3">
    <citation type="journal article" date="2017" name="G3 (Bethesda)">
        <title>Comparative analysis highlights variable genome content of wheat rusts and divergence of the mating loci.</title>
        <authorList>
            <person name="Cuomo C.A."/>
            <person name="Bakkeren G."/>
            <person name="Khalil H.B."/>
            <person name="Panwar V."/>
            <person name="Joly D."/>
            <person name="Linning R."/>
            <person name="Sakthikumar S."/>
            <person name="Song X."/>
            <person name="Adiconis X."/>
            <person name="Fan L."/>
            <person name="Goldberg J.M."/>
            <person name="Levin J.Z."/>
            <person name="Young S."/>
            <person name="Zeng Q."/>
            <person name="Anikster Y."/>
            <person name="Bruce M."/>
            <person name="Wang M."/>
            <person name="Yin C."/>
            <person name="McCallum B."/>
            <person name="Szabo L.J."/>
            <person name="Hulbert S."/>
            <person name="Chen X."/>
            <person name="Fellers J.P."/>
        </authorList>
    </citation>
    <scope>NUCLEOTIDE SEQUENCE</scope>
    <source>
        <strain evidence="4">Isolate 1-1 / race 1 (BBBD)</strain>
        <strain evidence="3">isolate 1-1 / race 1 (BBBD)</strain>
    </source>
</reference>
<feature type="non-terminal residue" evidence="2">
    <location>
        <position position="487"/>
    </location>
</feature>
<dbReference type="Proteomes" id="UP000005240">
    <property type="component" value="Unassembled WGS sequence"/>
</dbReference>
<evidence type="ECO:0008006" key="5">
    <source>
        <dbReference type="Google" id="ProtNLM"/>
    </source>
</evidence>
<feature type="region of interest" description="Disordered" evidence="1">
    <location>
        <begin position="27"/>
        <end position="54"/>
    </location>
</feature>
<evidence type="ECO:0000313" key="3">
    <source>
        <dbReference type="EnsemblFungi" id="PTTG_06649-t43_1-p1"/>
    </source>
</evidence>
<reference evidence="2" key="1">
    <citation type="submission" date="2009-11" db="EMBL/GenBank/DDBJ databases">
        <authorList>
            <consortium name="The Broad Institute Genome Sequencing Platform"/>
            <person name="Ward D."/>
            <person name="Feldgarden M."/>
            <person name="Earl A."/>
            <person name="Young S.K."/>
            <person name="Zeng Q."/>
            <person name="Koehrsen M."/>
            <person name="Alvarado L."/>
            <person name="Berlin A."/>
            <person name="Bochicchio J."/>
            <person name="Borenstein D."/>
            <person name="Chapman S.B."/>
            <person name="Chen Z."/>
            <person name="Engels R."/>
            <person name="Freedman E."/>
            <person name="Gellesch M."/>
            <person name="Goldberg J."/>
            <person name="Griggs A."/>
            <person name="Gujja S."/>
            <person name="Heilman E."/>
            <person name="Heiman D."/>
            <person name="Hepburn T."/>
            <person name="Howarth C."/>
            <person name="Jen D."/>
            <person name="Larson L."/>
            <person name="Lewis B."/>
            <person name="Mehta T."/>
            <person name="Park D."/>
            <person name="Pearson M."/>
            <person name="Roberts A."/>
            <person name="Saif S."/>
            <person name="Shea T."/>
            <person name="Shenoy N."/>
            <person name="Sisk P."/>
            <person name="Stolte C."/>
            <person name="Sykes S."/>
            <person name="Thomson T."/>
            <person name="Walk T."/>
            <person name="White J."/>
            <person name="Yandava C."/>
            <person name="Izard J."/>
            <person name="Baranova O.V."/>
            <person name="Blanton J.M."/>
            <person name="Tanner A.C."/>
            <person name="Dewhirst F.E."/>
            <person name="Haas B."/>
            <person name="Nusbaum C."/>
            <person name="Birren B."/>
        </authorList>
    </citation>
    <scope>NUCLEOTIDE SEQUENCE [LARGE SCALE GENOMIC DNA]</scope>
    <source>
        <strain evidence="2">1-1 BBBD Race 1</strain>
    </source>
</reference>
<dbReference type="VEuPathDB" id="FungiDB:PTTG_06649"/>